<dbReference type="PANTHER" id="PTHR21090">
    <property type="entry name" value="AROM/DEHYDROQUINATE SYNTHASE"/>
    <property type="match status" value="1"/>
</dbReference>
<dbReference type="EC" id="2.5.1.19" evidence="3"/>
<protein>
    <recommendedName>
        <fullName evidence="3">3-phosphoshikimate 1-carboxyvinyltransferase</fullName>
        <ecNumber evidence="3">2.5.1.19</ecNumber>
    </recommendedName>
    <alternativeName>
        <fullName evidence="7">5-enolpyruvylshikimate-3-phosphate synthase</fullName>
    </alternativeName>
</protein>
<evidence type="ECO:0000256" key="6">
    <source>
        <dbReference type="ARBA" id="ARBA00023141"/>
    </source>
</evidence>
<dbReference type="SUPFAM" id="SSF55205">
    <property type="entry name" value="EPT/RTPC-like"/>
    <property type="match status" value="1"/>
</dbReference>
<dbReference type="EMBL" id="BMFH01000001">
    <property type="protein sequence ID" value="GGD45335.1"/>
    <property type="molecule type" value="Genomic_DNA"/>
</dbReference>
<evidence type="ECO:0000256" key="3">
    <source>
        <dbReference type="ARBA" id="ARBA00012450"/>
    </source>
</evidence>
<accession>A0ABQ1QTH0</accession>
<evidence type="ECO:0000256" key="2">
    <source>
        <dbReference type="ARBA" id="ARBA00009948"/>
    </source>
</evidence>
<evidence type="ECO:0000256" key="4">
    <source>
        <dbReference type="ARBA" id="ARBA00022605"/>
    </source>
</evidence>
<dbReference type="Gene3D" id="3.65.10.10">
    <property type="entry name" value="Enolpyruvate transferase domain"/>
    <property type="match status" value="2"/>
</dbReference>
<comment type="catalytic activity">
    <reaction evidence="8">
        <text>3-phosphoshikimate + phosphoenolpyruvate = 5-O-(1-carboxyvinyl)-3-phosphoshikimate + phosphate</text>
        <dbReference type="Rhea" id="RHEA:21256"/>
        <dbReference type="ChEBI" id="CHEBI:43474"/>
        <dbReference type="ChEBI" id="CHEBI:57701"/>
        <dbReference type="ChEBI" id="CHEBI:58702"/>
        <dbReference type="ChEBI" id="CHEBI:145989"/>
        <dbReference type="EC" id="2.5.1.19"/>
    </reaction>
    <physiologicalReaction direction="left-to-right" evidence="8">
        <dbReference type="Rhea" id="RHEA:21257"/>
    </physiologicalReaction>
</comment>
<name>A0ABQ1QTH0_9FLAO</name>
<comment type="caution">
    <text evidence="10">The sequence shown here is derived from an EMBL/GenBank/DDBJ whole genome shotgun (WGS) entry which is preliminary data.</text>
</comment>
<proteinExistence type="inferred from homology"/>
<dbReference type="InterPro" id="IPR006264">
    <property type="entry name" value="EPSP_synthase"/>
</dbReference>
<reference evidence="11" key="1">
    <citation type="journal article" date="2019" name="Int. J. Syst. Evol. Microbiol.">
        <title>The Global Catalogue of Microorganisms (GCM) 10K type strain sequencing project: providing services to taxonomists for standard genome sequencing and annotation.</title>
        <authorList>
            <consortium name="The Broad Institute Genomics Platform"/>
            <consortium name="The Broad Institute Genome Sequencing Center for Infectious Disease"/>
            <person name="Wu L."/>
            <person name="Ma J."/>
        </authorList>
    </citation>
    <scope>NUCLEOTIDE SEQUENCE [LARGE SCALE GENOMIC DNA]</scope>
    <source>
        <strain evidence="11">CGMCC 1.12606</strain>
    </source>
</reference>
<evidence type="ECO:0000313" key="10">
    <source>
        <dbReference type="EMBL" id="GGD45335.1"/>
    </source>
</evidence>
<keyword evidence="5" id="KW-0808">Transferase</keyword>
<keyword evidence="6" id="KW-0057">Aromatic amino acid biosynthesis</keyword>
<evidence type="ECO:0000259" key="9">
    <source>
        <dbReference type="Pfam" id="PF00275"/>
    </source>
</evidence>
<comment type="similarity">
    <text evidence="2">Belongs to the EPSP synthase family.</text>
</comment>
<dbReference type="PANTHER" id="PTHR21090:SF5">
    <property type="entry name" value="PENTAFUNCTIONAL AROM POLYPEPTIDE"/>
    <property type="match status" value="1"/>
</dbReference>
<evidence type="ECO:0000256" key="7">
    <source>
        <dbReference type="ARBA" id="ARBA00030046"/>
    </source>
</evidence>
<dbReference type="PROSITE" id="PS00885">
    <property type="entry name" value="EPSP_SYNTHASE_2"/>
    <property type="match status" value="1"/>
</dbReference>
<dbReference type="PIRSF" id="PIRSF000505">
    <property type="entry name" value="EPSPS"/>
    <property type="match status" value="1"/>
</dbReference>
<dbReference type="InterPro" id="IPR013792">
    <property type="entry name" value="RNA3'P_cycl/enolpyr_Trfase_a/b"/>
</dbReference>
<evidence type="ECO:0000256" key="8">
    <source>
        <dbReference type="ARBA" id="ARBA00044633"/>
    </source>
</evidence>
<keyword evidence="11" id="KW-1185">Reference proteome</keyword>
<evidence type="ECO:0000313" key="11">
    <source>
        <dbReference type="Proteomes" id="UP000625780"/>
    </source>
</evidence>
<gene>
    <name evidence="10" type="primary">aroA</name>
    <name evidence="10" type="ORF">GCM10011361_10360</name>
</gene>
<sequence>MLLLQALFPQLEIRNLSNADDVQVMSKGLKAHSGTVDIHHAGTAMRFLTAFFATQEGREATLTGSSRMKERPIKVLVDALNELGADISYLGNTGYPPLRIKGRKLDKHKVSLPANISSQYISALLLVAPGIPDGLELELLGEITSVPYIRMTLSLLESLGIETEFTGNRIRVKPKESIDPVTLRVESDWSSASYYYSIVALCPAGTQVKLSSYRRDSLQGDSILAEVYRNFGVKSRFEEPFLHLEKVPLSENDIPSSPEKILELDLADAPDIAQTLAVTCFGLGMGCRLSGLHTLKIKETDRLEALRAELTKLGASIRVSDKHLELDPGGKIIKDVSISTYNDHRMAMAFAPLALRTGLYIEDAGVVSKSYPDFWEDLGKLNFRIRTEGQ</sequence>
<keyword evidence="4" id="KW-0028">Amino-acid biosynthesis</keyword>
<dbReference type="InterPro" id="IPR023193">
    <property type="entry name" value="EPSP_synthase_CS"/>
</dbReference>
<dbReference type="InterPro" id="IPR001986">
    <property type="entry name" value="Enolpyruvate_Tfrase_dom"/>
</dbReference>
<organism evidence="10 11">
    <name type="scientific">Muriicola marianensis</name>
    <dbReference type="NCBI Taxonomy" id="1324801"/>
    <lineage>
        <taxon>Bacteria</taxon>
        <taxon>Pseudomonadati</taxon>
        <taxon>Bacteroidota</taxon>
        <taxon>Flavobacteriia</taxon>
        <taxon>Flavobacteriales</taxon>
        <taxon>Flavobacteriaceae</taxon>
        <taxon>Muriicola</taxon>
    </lineage>
</organism>
<comment type="pathway">
    <text evidence="1">Metabolic intermediate biosynthesis; chorismate biosynthesis; chorismate from D-erythrose 4-phosphate and phosphoenolpyruvate: step 6/7.</text>
</comment>
<evidence type="ECO:0000256" key="1">
    <source>
        <dbReference type="ARBA" id="ARBA00004811"/>
    </source>
</evidence>
<dbReference type="Pfam" id="PF00275">
    <property type="entry name" value="EPSP_synthase"/>
    <property type="match status" value="1"/>
</dbReference>
<evidence type="ECO:0000256" key="5">
    <source>
        <dbReference type="ARBA" id="ARBA00022679"/>
    </source>
</evidence>
<feature type="domain" description="Enolpyruvate transferase" evidence="9">
    <location>
        <begin position="16"/>
        <end position="378"/>
    </location>
</feature>
<dbReference type="InterPro" id="IPR036968">
    <property type="entry name" value="Enolpyruvate_Tfrase_sf"/>
</dbReference>
<dbReference type="Proteomes" id="UP000625780">
    <property type="component" value="Unassembled WGS sequence"/>
</dbReference>